<dbReference type="PANTHER" id="PTHR43556">
    <property type="entry name" value="PEPTIDE CHAIN RELEASE FACTOR RF3"/>
    <property type="match status" value="1"/>
</dbReference>
<evidence type="ECO:0000313" key="10">
    <source>
        <dbReference type="EMBL" id="SLM49667.1"/>
    </source>
</evidence>
<dbReference type="Gene3D" id="2.40.30.10">
    <property type="entry name" value="Translation factors"/>
    <property type="match status" value="1"/>
</dbReference>
<organism evidence="10 11">
    <name type="scientific">Nitrospira japonica</name>
    <dbReference type="NCBI Taxonomy" id="1325564"/>
    <lineage>
        <taxon>Bacteria</taxon>
        <taxon>Pseudomonadati</taxon>
        <taxon>Nitrospirota</taxon>
        <taxon>Nitrospiria</taxon>
        <taxon>Nitrospirales</taxon>
        <taxon>Nitrospiraceae</taxon>
        <taxon>Nitrospira</taxon>
    </lineage>
</organism>
<name>A0A1W1I9F3_9BACT</name>
<dbReference type="InterPro" id="IPR038467">
    <property type="entry name" value="RF3_dom_3_sf"/>
</dbReference>
<evidence type="ECO:0000313" key="11">
    <source>
        <dbReference type="Proteomes" id="UP000192042"/>
    </source>
</evidence>
<dbReference type="AlphaFoldDB" id="A0A1W1I9F3"/>
<reference evidence="10 11" key="1">
    <citation type="submission" date="2017-03" db="EMBL/GenBank/DDBJ databases">
        <authorList>
            <person name="Afonso C.L."/>
            <person name="Miller P.J."/>
            <person name="Scott M.A."/>
            <person name="Spackman E."/>
            <person name="Goraichik I."/>
            <person name="Dimitrov K.M."/>
            <person name="Suarez D.L."/>
            <person name="Swayne D.E."/>
        </authorList>
    </citation>
    <scope>NUCLEOTIDE SEQUENCE [LARGE SCALE GENOMIC DNA]</scope>
    <source>
        <strain evidence="10">Genome sequencing of Nitrospira japonica strain NJ11</strain>
    </source>
</reference>
<comment type="subcellular location">
    <subcellularLocation>
        <location evidence="1 7">Cytoplasm</location>
    </subcellularLocation>
</comment>
<dbReference type="FunFam" id="3.40.50.300:FF:000542">
    <property type="entry name" value="Peptide chain release factor 3"/>
    <property type="match status" value="1"/>
</dbReference>
<dbReference type="InterPro" id="IPR031157">
    <property type="entry name" value="G_TR_CS"/>
</dbReference>
<dbReference type="GO" id="GO:0006449">
    <property type="term" value="P:regulation of translational termination"/>
    <property type="evidence" value="ECO:0007669"/>
    <property type="project" value="UniProtKB-UniRule"/>
</dbReference>
<dbReference type="SUPFAM" id="SSF52540">
    <property type="entry name" value="P-loop containing nucleoside triphosphate hydrolases"/>
    <property type="match status" value="1"/>
</dbReference>
<dbReference type="SUPFAM" id="SSF50447">
    <property type="entry name" value="Translation proteins"/>
    <property type="match status" value="1"/>
</dbReference>
<dbReference type="InterPro" id="IPR041732">
    <property type="entry name" value="RF3_GTP-bd"/>
</dbReference>
<dbReference type="SUPFAM" id="SSF54980">
    <property type="entry name" value="EF-G C-terminal domain-like"/>
    <property type="match status" value="1"/>
</dbReference>
<feature type="domain" description="Tr-type G" evidence="9">
    <location>
        <begin position="22"/>
        <end position="292"/>
    </location>
</feature>
<keyword evidence="11" id="KW-1185">Reference proteome</keyword>
<feature type="binding site" evidence="7">
    <location>
        <begin position="31"/>
        <end position="38"/>
    </location>
    <ligand>
        <name>GTP</name>
        <dbReference type="ChEBI" id="CHEBI:37565"/>
    </ligand>
</feature>
<dbReference type="NCBIfam" id="TIGR00231">
    <property type="entry name" value="small_GTP"/>
    <property type="match status" value="1"/>
</dbReference>
<evidence type="ECO:0000256" key="6">
    <source>
        <dbReference type="ARBA" id="ARBA00023134"/>
    </source>
</evidence>
<accession>A0A1W1I9F3</accession>
<evidence type="ECO:0000256" key="1">
    <source>
        <dbReference type="ARBA" id="ARBA00004496"/>
    </source>
</evidence>
<evidence type="ECO:0000256" key="3">
    <source>
        <dbReference type="ARBA" id="ARBA00022490"/>
    </source>
</evidence>
<dbReference type="STRING" id="1325564.NSJP_3500"/>
<dbReference type="Proteomes" id="UP000192042">
    <property type="component" value="Chromosome I"/>
</dbReference>
<proteinExistence type="inferred from homology"/>
<dbReference type="Gene3D" id="3.40.50.300">
    <property type="entry name" value="P-loop containing nucleotide triphosphate hydrolases"/>
    <property type="match status" value="1"/>
</dbReference>
<dbReference type="PANTHER" id="PTHR43556:SF2">
    <property type="entry name" value="PEPTIDE CHAIN RELEASE FACTOR RF3"/>
    <property type="match status" value="1"/>
</dbReference>
<dbReference type="HAMAP" id="MF_00072">
    <property type="entry name" value="Rel_fac_3"/>
    <property type="match status" value="1"/>
</dbReference>
<dbReference type="InterPro" id="IPR032090">
    <property type="entry name" value="RF3_C"/>
</dbReference>
<dbReference type="GO" id="GO:0005525">
    <property type="term" value="F:GTP binding"/>
    <property type="evidence" value="ECO:0007669"/>
    <property type="project" value="UniProtKB-UniRule"/>
</dbReference>
<dbReference type="InterPro" id="IPR005225">
    <property type="entry name" value="Small_GTP-bd"/>
</dbReference>
<gene>
    <name evidence="7 10" type="primary">prfC</name>
    <name evidence="10" type="ORF">NSJP_3500</name>
</gene>
<feature type="binding site" evidence="7">
    <location>
        <begin position="99"/>
        <end position="103"/>
    </location>
    <ligand>
        <name>GTP</name>
        <dbReference type="ChEBI" id="CHEBI:37565"/>
    </ligand>
</feature>
<dbReference type="InterPro" id="IPR035647">
    <property type="entry name" value="EFG_III/V"/>
</dbReference>
<dbReference type="GO" id="GO:0003924">
    <property type="term" value="F:GTPase activity"/>
    <property type="evidence" value="ECO:0007669"/>
    <property type="project" value="InterPro"/>
</dbReference>
<evidence type="ECO:0000256" key="7">
    <source>
        <dbReference type="HAMAP-Rule" id="MF_00072"/>
    </source>
</evidence>
<dbReference type="Gene3D" id="3.30.70.3280">
    <property type="entry name" value="Peptide chain release factor 3, domain III"/>
    <property type="match status" value="1"/>
</dbReference>
<feature type="binding site" evidence="7">
    <location>
        <begin position="153"/>
        <end position="156"/>
    </location>
    <ligand>
        <name>GTP</name>
        <dbReference type="ChEBI" id="CHEBI:37565"/>
    </ligand>
</feature>
<comment type="function">
    <text evidence="7">Increases the formation of ribosomal termination complexes and stimulates activities of RF-1 and RF-2. It binds guanine nucleotides and has strong preference for UGA stop codons. It may interact directly with the ribosome. The stimulation of RF-1 and RF-2 is significantly reduced by GTP and GDP, but not by GMP.</text>
</comment>
<dbReference type="KEGG" id="nja:NSJP_3500"/>
<dbReference type="CDD" id="cd04169">
    <property type="entry name" value="RF3"/>
    <property type="match status" value="1"/>
</dbReference>
<evidence type="ECO:0000256" key="4">
    <source>
        <dbReference type="ARBA" id="ARBA00022741"/>
    </source>
</evidence>
<protein>
    <recommendedName>
        <fullName evidence="7 8">Peptide chain release factor 3</fullName>
        <shortName evidence="7">RF-3</shortName>
    </recommendedName>
</protein>
<dbReference type="InterPro" id="IPR000795">
    <property type="entry name" value="T_Tr_GTP-bd_dom"/>
</dbReference>
<dbReference type="InterPro" id="IPR004548">
    <property type="entry name" value="PrfC"/>
</dbReference>
<dbReference type="NCBIfam" id="TIGR00503">
    <property type="entry name" value="prfC"/>
    <property type="match status" value="1"/>
</dbReference>
<dbReference type="PROSITE" id="PS51722">
    <property type="entry name" value="G_TR_2"/>
    <property type="match status" value="1"/>
</dbReference>
<dbReference type="CDD" id="cd03689">
    <property type="entry name" value="RF3_II"/>
    <property type="match status" value="1"/>
</dbReference>
<evidence type="ECO:0000259" key="9">
    <source>
        <dbReference type="PROSITE" id="PS51722"/>
    </source>
</evidence>
<dbReference type="InterPro" id="IPR009000">
    <property type="entry name" value="Transl_B-barrel_sf"/>
</dbReference>
<keyword evidence="5 7" id="KW-0648">Protein biosynthesis</keyword>
<dbReference type="PRINTS" id="PR00315">
    <property type="entry name" value="ELONGATNFCT"/>
</dbReference>
<dbReference type="EMBL" id="LT828648">
    <property type="protein sequence ID" value="SLM49667.1"/>
    <property type="molecule type" value="Genomic_DNA"/>
</dbReference>
<sequence>MLPIQFIPMESTLQHVLAAATSQRRTFAIISHPDAGKTTLTEKLLLYSGLIRTAGMVRGRKGGKVTASDWMGMEQERGISITASAMQFPYKEAVINLLDTPGHQDFSEDTYRTLTAADSAIMVIDAAKGVEAQTRKLFAVCRMRNIPVLTLVNKMDLPGRQPLDLMTEVEQALDIQASAVNWPIGSGSDFVGIVNREDSRIQLFGRTAHGGATKVTVSELGLADLGASGRVSEETLMQVEHDLELLDIAGNQFSRERFLKGLVTPVFFASALTNFGIESFLDAFVDLAPAPGARPADLDGGGEISVDPIEAPFSAYVFKLQANMNPKHRDSTAFLRICSGRFERDMVVKHHRLNREIRLSRPHSMVAQERSTVEEAFPGDIIGIINPGIFAIGDTISTSGGFNFKTLPQFQPEIFARIRPTDVGKRKTFDKGMTQMAQEGTVQIMRSLNEGDQLVAAVGRLQFDVLQYRLRHEYRVETILDQLPYTCSAWLEGDPATFKAPSASMMVKDQRDRVVVLFGDTLMKSIGRDRNPEHILREMG</sequence>
<dbReference type="PROSITE" id="PS00301">
    <property type="entry name" value="G_TR_1"/>
    <property type="match status" value="1"/>
</dbReference>
<comment type="similarity">
    <text evidence="2 7">Belongs to the TRAFAC class translation factor GTPase superfamily. Classic translation factor GTPase family. PrfC subfamily.</text>
</comment>
<keyword evidence="6 7" id="KW-0342">GTP-binding</keyword>
<dbReference type="NCBIfam" id="NF001964">
    <property type="entry name" value="PRK00741.1"/>
    <property type="match status" value="1"/>
</dbReference>
<keyword evidence="3 7" id="KW-0963">Cytoplasm</keyword>
<evidence type="ECO:0000256" key="2">
    <source>
        <dbReference type="ARBA" id="ARBA00009978"/>
    </source>
</evidence>
<keyword evidence="4 7" id="KW-0547">Nucleotide-binding</keyword>
<dbReference type="Pfam" id="PF22042">
    <property type="entry name" value="EF-G_D2"/>
    <property type="match status" value="1"/>
</dbReference>
<dbReference type="InterPro" id="IPR053905">
    <property type="entry name" value="EF-G-like_DII"/>
</dbReference>
<dbReference type="Pfam" id="PF00009">
    <property type="entry name" value="GTP_EFTU"/>
    <property type="match status" value="1"/>
</dbReference>
<evidence type="ECO:0000256" key="8">
    <source>
        <dbReference type="NCBIfam" id="TIGR00503"/>
    </source>
</evidence>
<dbReference type="GO" id="GO:0016150">
    <property type="term" value="F:translation release factor activity, codon nonspecific"/>
    <property type="evidence" value="ECO:0007669"/>
    <property type="project" value="TreeGrafter"/>
</dbReference>
<dbReference type="GO" id="GO:0016149">
    <property type="term" value="F:translation release factor activity, codon specific"/>
    <property type="evidence" value="ECO:0007669"/>
    <property type="project" value="UniProtKB-UniRule"/>
</dbReference>
<dbReference type="Pfam" id="PF16658">
    <property type="entry name" value="RF3_C"/>
    <property type="match status" value="1"/>
</dbReference>
<dbReference type="GO" id="GO:0005829">
    <property type="term" value="C:cytosol"/>
    <property type="evidence" value="ECO:0007669"/>
    <property type="project" value="TreeGrafter"/>
</dbReference>
<dbReference type="InterPro" id="IPR027417">
    <property type="entry name" value="P-loop_NTPase"/>
</dbReference>
<evidence type="ECO:0000256" key="5">
    <source>
        <dbReference type="ARBA" id="ARBA00022917"/>
    </source>
</evidence>